<dbReference type="SUPFAM" id="SSF53474">
    <property type="entry name" value="alpha/beta-Hydrolases"/>
    <property type="match status" value="1"/>
</dbReference>
<gene>
    <name evidence="3" type="ORF">FRACYDRAFT_180022</name>
</gene>
<keyword evidence="1" id="KW-0812">Transmembrane</keyword>
<evidence type="ECO:0000256" key="1">
    <source>
        <dbReference type="SAM" id="Phobius"/>
    </source>
</evidence>
<keyword evidence="1" id="KW-1133">Transmembrane helix</keyword>
<keyword evidence="4" id="KW-1185">Reference proteome</keyword>
<dbReference type="Proteomes" id="UP000095751">
    <property type="component" value="Unassembled WGS sequence"/>
</dbReference>
<feature type="transmembrane region" description="Helical" evidence="1">
    <location>
        <begin position="114"/>
        <end position="138"/>
    </location>
</feature>
<proteinExistence type="predicted"/>
<dbReference type="EMBL" id="KV784354">
    <property type="protein sequence ID" value="OEU20698.1"/>
    <property type="molecule type" value="Genomic_DNA"/>
</dbReference>
<protein>
    <submittedName>
        <fullName evidence="3">Alpha/beta-hydrolase</fullName>
    </submittedName>
</protein>
<dbReference type="OrthoDB" id="6431331at2759"/>
<name>A0A1E7FRC2_9STRA</name>
<dbReference type="InterPro" id="IPR000073">
    <property type="entry name" value="AB_hydrolase_1"/>
</dbReference>
<dbReference type="PANTHER" id="PTHR37471">
    <property type="entry name" value="UNNAMED PRODUCT"/>
    <property type="match status" value="1"/>
</dbReference>
<dbReference type="GO" id="GO:0016787">
    <property type="term" value="F:hydrolase activity"/>
    <property type="evidence" value="ECO:0007669"/>
    <property type="project" value="UniProtKB-KW"/>
</dbReference>
<dbReference type="KEGG" id="fcy:FRACYDRAFT_180022"/>
<dbReference type="Gene3D" id="3.40.50.1820">
    <property type="entry name" value="alpha/beta hydrolase"/>
    <property type="match status" value="1"/>
</dbReference>
<keyword evidence="3" id="KW-0378">Hydrolase</keyword>
<dbReference type="Pfam" id="PF12697">
    <property type="entry name" value="Abhydrolase_6"/>
    <property type="match status" value="1"/>
</dbReference>
<evidence type="ECO:0000259" key="2">
    <source>
        <dbReference type="Pfam" id="PF12697"/>
    </source>
</evidence>
<accession>A0A1E7FRC2</accession>
<sequence length="404" mass="47036">MNCRQDKTAVIPTIRKYVREWFHPVSTTANTTATTSQHNNEDFWPKKGDMNIFFAWAFYSRELDEMEPWMNKDMERMYETIGSQYSIYFEDGNTPEYQPMRLSLDPIDSNYRPFIIYGFFVLIKIMAGLLLRAFGFYACKTTNGLNYFYRPPKRIGINIDSRLPLIFLHGIAPGGLAFYLPMLLYLGGDGRPLFFFENPGISFLFYTHTPPNEQTTVFGIWEAVDHHLSSVQDVSVVGHSFGSCAVTWLIHSGPCARIRQIVLVEPVSICLSEPDVIQNFLYQRKALQKRAQTKIPIKIGVVSNEIFTEHYLRRHFAWYNSELWIEDLPEHAKVLVCLSEEDRIVPTQKVQQELMRKPEVEILIWEDAGHGHCVTKPRTWRQMQIVMKRQEQLIAQESTFTKIL</sequence>
<feature type="transmembrane region" description="Helical" evidence="1">
    <location>
        <begin position="166"/>
        <end position="186"/>
    </location>
</feature>
<organism evidence="3 4">
    <name type="scientific">Fragilariopsis cylindrus CCMP1102</name>
    <dbReference type="NCBI Taxonomy" id="635003"/>
    <lineage>
        <taxon>Eukaryota</taxon>
        <taxon>Sar</taxon>
        <taxon>Stramenopiles</taxon>
        <taxon>Ochrophyta</taxon>
        <taxon>Bacillariophyta</taxon>
        <taxon>Bacillariophyceae</taxon>
        <taxon>Bacillariophycidae</taxon>
        <taxon>Bacillariales</taxon>
        <taxon>Bacillariaceae</taxon>
        <taxon>Fragilariopsis</taxon>
    </lineage>
</organism>
<evidence type="ECO:0000313" key="3">
    <source>
        <dbReference type="EMBL" id="OEU20698.1"/>
    </source>
</evidence>
<dbReference type="InterPro" id="IPR029058">
    <property type="entry name" value="AB_hydrolase_fold"/>
</dbReference>
<reference evidence="3 4" key="1">
    <citation type="submission" date="2016-09" db="EMBL/GenBank/DDBJ databases">
        <title>Extensive genetic diversity and differential bi-allelic expression allows diatom success in the polar Southern Ocean.</title>
        <authorList>
            <consortium name="DOE Joint Genome Institute"/>
            <person name="Mock T."/>
            <person name="Otillar R.P."/>
            <person name="Strauss J."/>
            <person name="Dupont C."/>
            <person name="Frickenhaus S."/>
            <person name="Maumus F."/>
            <person name="Mcmullan M."/>
            <person name="Sanges R."/>
            <person name="Schmutz J."/>
            <person name="Toseland A."/>
            <person name="Valas R."/>
            <person name="Veluchamy A."/>
            <person name="Ward B.J."/>
            <person name="Allen A."/>
            <person name="Barry K."/>
            <person name="Falciatore A."/>
            <person name="Ferrante M."/>
            <person name="Fortunato A.E."/>
            <person name="Gloeckner G."/>
            <person name="Gruber A."/>
            <person name="Hipkin R."/>
            <person name="Janech M."/>
            <person name="Kroth P."/>
            <person name="Leese F."/>
            <person name="Lindquist E."/>
            <person name="Lyon B.R."/>
            <person name="Martin J."/>
            <person name="Mayer C."/>
            <person name="Parker M."/>
            <person name="Quesneville H."/>
            <person name="Raymond J."/>
            <person name="Uhlig C."/>
            <person name="Valentin K.U."/>
            <person name="Worden A.Z."/>
            <person name="Armbrust E.V."/>
            <person name="Bowler C."/>
            <person name="Green B."/>
            <person name="Moulton V."/>
            <person name="Van Oosterhout C."/>
            <person name="Grigoriev I."/>
        </authorList>
    </citation>
    <scope>NUCLEOTIDE SEQUENCE [LARGE SCALE GENOMIC DNA]</scope>
    <source>
        <strain evidence="3 4">CCMP1102</strain>
    </source>
</reference>
<keyword evidence="1" id="KW-0472">Membrane</keyword>
<dbReference type="PANTHER" id="PTHR37471:SF1">
    <property type="entry name" value="AB HYDROLASE-1 DOMAIN-CONTAINING PROTEIN"/>
    <property type="match status" value="1"/>
</dbReference>
<feature type="domain" description="AB hydrolase-1" evidence="2">
    <location>
        <begin position="165"/>
        <end position="373"/>
    </location>
</feature>
<dbReference type="InParanoid" id="A0A1E7FRC2"/>
<dbReference type="AlphaFoldDB" id="A0A1E7FRC2"/>
<evidence type="ECO:0000313" key="4">
    <source>
        <dbReference type="Proteomes" id="UP000095751"/>
    </source>
</evidence>